<gene>
    <name evidence="2" type="ORF">J2I46_31695</name>
</gene>
<comment type="caution">
    <text evidence="2">The sequence shown here is derived from an EMBL/GenBank/DDBJ whole genome shotgun (WGS) entry which is preliminary data.</text>
</comment>
<proteinExistence type="predicted"/>
<dbReference type="EMBL" id="JAFMYW010000023">
    <property type="protein sequence ID" value="MBO0953179.1"/>
    <property type="molecule type" value="Genomic_DNA"/>
</dbReference>
<dbReference type="SMART" id="SM00850">
    <property type="entry name" value="LytTR"/>
    <property type="match status" value="1"/>
</dbReference>
<evidence type="ECO:0000259" key="1">
    <source>
        <dbReference type="PROSITE" id="PS50930"/>
    </source>
</evidence>
<dbReference type="PROSITE" id="PS50930">
    <property type="entry name" value="HTH_LYTTR"/>
    <property type="match status" value="1"/>
</dbReference>
<evidence type="ECO:0000313" key="3">
    <source>
        <dbReference type="Proteomes" id="UP000664628"/>
    </source>
</evidence>
<name>A0ABS3JT39_9BACT</name>
<feature type="domain" description="HTH LytTR-type" evidence="1">
    <location>
        <begin position="1"/>
        <end position="102"/>
    </location>
</feature>
<dbReference type="InterPro" id="IPR007492">
    <property type="entry name" value="LytTR_DNA-bd_dom"/>
</dbReference>
<accession>A0ABS3JT39</accession>
<organism evidence="2 3">
    <name type="scientific">Fibrella forsythiae</name>
    <dbReference type="NCBI Taxonomy" id="2817061"/>
    <lineage>
        <taxon>Bacteria</taxon>
        <taxon>Pseudomonadati</taxon>
        <taxon>Bacteroidota</taxon>
        <taxon>Cytophagia</taxon>
        <taxon>Cytophagales</taxon>
        <taxon>Spirosomataceae</taxon>
        <taxon>Fibrella</taxon>
    </lineage>
</organism>
<dbReference type="Proteomes" id="UP000664628">
    <property type="component" value="Unassembled WGS sequence"/>
</dbReference>
<dbReference type="RefSeq" id="WP_207333131.1">
    <property type="nucleotide sequence ID" value="NZ_JAFMYW010000023.1"/>
</dbReference>
<reference evidence="2 3" key="1">
    <citation type="submission" date="2021-03" db="EMBL/GenBank/DDBJ databases">
        <title>Fibrella sp. HMF5405 genome sequencing and assembly.</title>
        <authorList>
            <person name="Kang H."/>
            <person name="Kim H."/>
            <person name="Bae S."/>
            <person name="Joh K."/>
        </authorList>
    </citation>
    <scope>NUCLEOTIDE SEQUENCE [LARGE SCALE GENOMIC DNA]</scope>
    <source>
        <strain evidence="2 3">HMF5405</strain>
    </source>
</reference>
<dbReference type="Gene3D" id="2.40.50.1020">
    <property type="entry name" value="LytTr DNA-binding domain"/>
    <property type="match status" value="1"/>
</dbReference>
<keyword evidence="3" id="KW-1185">Reference proteome</keyword>
<evidence type="ECO:0000313" key="2">
    <source>
        <dbReference type="EMBL" id="MBO0953179.1"/>
    </source>
</evidence>
<dbReference type="Pfam" id="PF04397">
    <property type="entry name" value="LytTR"/>
    <property type="match status" value="1"/>
</dbReference>
<sequence>MPISRSKPLPRPELIIRLEADGCYTTIYYKNQARPALISRTLLYFQRELPHFLRVNRSALINPAYVVTVVREDKKRYVRLTDETLFLIARRRAEETMATLKTLSHSDSYLTQAV</sequence>
<protein>
    <submittedName>
        <fullName evidence="2">LytTR family transcriptional regulator</fullName>
    </submittedName>
</protein>